<dbReference type="GO" id="GO:0098632">
    <property type="term" value="F:cell-cell adhesion mediator activity"/>
    <property type="evidence" value="ECO:0007669"/>
    <property type="project" value="TreeGrafter"/>
</dbReference>
<dbReference type="GO" id="GO:0007156">
    <property type="term" value="P:homophilic cell adhesion via plasma membrane adhesion molecules"/>
    <property type="evidence" value="ECO:0007669"/>
    <property type="project" value="TreeGrafter"/>
</dbReference>
<dbReference type="InterPro" id="IPR007110">
    <property type="entry name" value="Ig-like_dom"/>
</dbReference>
<feature type="non-terminal residue" evidence="4">
    <location>
        <position position="117"/>
    </location>
</feature>
<accession>A0A0B7BW07</accession>
<dbReference type="InterPro" id="IPR013098">
    <property type="entry name" value="Ig_I-set"/>
</dbReference>
<dbReference type="InterPro" id="IPR003598">
    <property type="entry name" value="Ig_sub2"/>
</dbReference>
<dbReference type="AlphaFoldDB" id="A0A0B7BW07"/>
<dbReference type="GO" id="GO:0007411">
    <property type="term" value="P:axon guidance"/>
    <property type="evidence" value="ECO:0007669"/>
    <property type="project" value="TreeGrafter"/>
</dbReference>
<organism evidence="4">
    <name type="scientific">Arion vulgaris</name>
    <dbReference type="NCBI Taxonomy" id="1028688"/>
    <lineage>
        <taxon>Eukaryota</taxon>
        <taxon>Metazoa</taxon>
        <taxon>Spiralia</taxon>
        <taxon>Lophotrochozoa</taxon>
        <taxon>Mollusca</taxon>
        <taxon>Gastropoda</taxon>
        <taxon>Heterobranchia</taxon>
        <taxon>Euthyneura</taxon>
        <taxon>Panpulmonata</taxon>
        <taxon>Eupulmonata</taxon>
        <taxon>Stylommatophora</taxon>
        <taxon>Helicina</taxon>
        <taxon>Arionoidea</taxon>
        <taxon>Arionidae</taxon>
        <taxon>Arion</taxon>
    </lineage>
</organism>
<evidence type="ECO:0000256" key="2">
    <source>
        <dbReference type="ARBA" id="ARBA00023319"/>
    </source>
</evidence>
<dbReference type="SMART" id="SM00408">
    <property type="entry name" value="IGc2"/>
    <property type="match status" value="1"/>
</dbReference>
<evidence type="ECO:0000259" key="3">
    <source>
        <dbReference type="PROSITE" id="PS50835"/>
    </source>
</evidence>
<protein>
    <recommendedName>
        <fullName evidence="3">Ig-like domain-containing protein</fullName>
    </recommendedName>
</protein>
<name>A0A0B7BW07_9EUPU</name>
<dbReference type="GO" id="GO:0005886">
    <property type="term" value="C:plasma membrane"/>
    <property type="evidence" value="ECO:0007669"/>
    <property type="project" value="TreeGrafter"/>
</dbReference>
<reference evidence="4" key="1">
    <citation type="submission" date="2014-12" db="EMBL/GenBank/DDBJ databases">
        <title>Insight into the proteome of Arion vulgaris.</title>
        <authorList>
            <person name="Aradska J."/>
            <person name="Bulat T."/>
            <person name="Smidak R."/>
            <person name="Sarate P."/>
            <person name="Gangsoo J."/>
            <person name="Sialana F."/>
            <person name="Bilban M."/>
            <person name="Lubec G."/>
        </authorList>
    </citation>
    <scope>NUCLEOTIDE SEQUENCE</scope>
    <source>
        <tissue evidence="4">Skin</tissue>
    </source>
</reference>
<dbReference type="SUPFAM" id="SSF48726">
    <property type="entry name" value="Immunoglobulin"/>
    <property type="match status" value="2"/>
</dbReference>
<dbReference type="PANTHER" id="PTHR10075">
    <property type="entry name" value="BASIGIN RELATED"/>
    <property type="match status" value="1"/>
</dbReference>
<dbReference type="CDD" id="cd00096">
    <property type="entry name" value="Ig"/>
    <property type="match status" value="1"/>
</dbReference>
<dbReference type="FunFam" id="2.60.40.10:FF:000032">
    <property type="entry name" value="palladin isoform X1"/>
    <property type="match status" value="1"/>
</dbReference>
<keyword evidence="1" id="KW-1015">Disulfide bond</keyword>
<gene>
    <name evidence="4" type="primary">ORF215021</name>
</gene>
<dbReference type="EMBL" id="HACG01050333">
    <property type="protein sequence ID" value="CEK97198.1"/>
    <property type="molecule type" value="Transcribed_RNA"/>
</dbReference>
<feature type="non-terminal residue" evidence="4">
    <location>
        <position position="1"/>
    </location>
</feature>
<evidence type="ECO:0000256" key="1">
    <source>
        <dbReference type="ARBA" id="ARBA00023157"/>
    </source>
</evidence>
<dbReference type="GO" id="GO:0030424">
    <property type="term" value="C:axon"/>
    <property type="evidence" value="ECO:0007669"/>
    <property type="project" value="TreeGrafter"/>
</dbReference>
<evidence type="ECO:0000313" key="4">
    <source>
        <dbReference type="EMBL" id="CEK97198.1"/>
    </source>
</evidence>
<keyword evidence="2" id="KW-0393">Immunoglobulin domain</keyword>
<dbReference type="PROSITE" id="PS50835">
    <property type="entry name" value="IG_LIKE"/>
    <property type="match status" value="2"/>
</dbReference>
<dbReference type="InterPro" id="IPR013783">
    <property type="entry name" value="Ig-like_fold"/>
</dbReference>
<sequence length="117" mass="13056">LECVVLLGKPNPKVSWFRNGKLLRESERVRYIEPGLVVIANAREEDDGEYVCMASNIAGNETYSIDLDVLVPPKLITDNDADRQRNFSVIQGRSVFLPCTVTADPPAAYTWFKDGVP</sequence>
<dbReference type="Gene3D" id="2.60.40.10">
    <property type="entry name" value="Immunoglobulins"/>
    <property type="match status" value="2"/>
</dbReference>
<proteinExistence type="predicted"/>
<feature type="domain" description="Ig-like" evidence="3">
    <location>
        <begin position="1"/>
        <end position="68"/>
    </location>
</feature>
<dbReference type="Pfam" id="PF07679">
    <property type="entry name" value="I-set"/>
    <property type="match status" value="1"/>
</dbReference>
<dbReference type="InterPro" id="IPR036179">
    <property type="entry name" value="Ig-like_dom_sf"/>
</dbReference>
<dbReference type="GO" id="GO:0070593">
    <property type="term" value="P:dendrite self-avoidance"/>
    <property type="evidence" value="ECO:0007669"/>
    <property type="project" value="TreeGrafter"/>
</dbReference>
<feature type="domain" description="Ig-like" evidence="3">
    <location>
        <begin position="73"/>
        <end position="117"/>
    </location>
</feature>
<dbReference type="PANTHER" id="PTHR10075:SF100">
    <property type="entry name" value="FASCICLIN-2"/>
    <property type="match status" value="1"/>
</dbReference>